<name>A0A0D3JX96_EMIH1</name>
<feature type="chain" id="PRO_5044254622" description="Apyrase" evidence="5">
    <location>
        <begin position="19"/>
        <end position="451"/>
    </location>
</feature>
<evidence type="ECO:0008006" key="8">
    <source>
        <dbReference type="Google" id="ProtNLM"/>
    </source>
</evidence>
<sequence length="451" mass="47792">MWIARWPLVFAFAALASAAPVGKSHYGIVFDAGSSGTRIHVYTWRTGGGGPKDAFDLVSDELLKIKPGLSAYKDRPSEAGASLEPLLAFARSKIPAELIASTPMFLMATAGLRLVGEATKDAILASVCGYLGSTGFLFRCEWATLLDGRDEGLYGWVTVNYLLDALYPGGAQPAGTIDLGGGSVQIVFPTPAVAPSSAPAELSQRLDFGGRSHALHVTHKGSVVQGAGDYRRCKKLTKRLFGVEACSYGEGIPTPRPPGVYQPPLPKRFYGRLAHARPDRQVPTASLYTTELRTGFSYMFDRTAAIGLLDQKPVTFGAAEMSRDDIERAAKAVCSLDQAGAAARFAATNDAAKAANFCGDTVYIAALLDALGFDERSTMTMTNKIKDVELVWTLGAMLAQSSALASGASGSHFGALSWLALAATLAGLWYFCLGPGSRPSGPPRLYNRPPP</sequence>
<evidence type="ECO:0000256" key="2">
    <source>
        <dbReference type="ARBA" id="ARBA00022801"/>
    </source>
</evidence>
<dbReference type="Gene3D" id="3.30.420.150">
    <property type="entry name" value="Exopolyphosphatase. Domain 2"/>
    <property type="match status" value="2"/>
</dbReference>
<dbReference type="EnsemblProtists" id="EOD28131">
    <property type="protein sequence ID" value="EOD28131"/>
    <property type="gene ID" value="EMIHUDRAFT_235054"/>
</dbReference>
<dbReference type="GO" id="GO:0045134">
    <property type="term" value="F:UDP phosphatase activity"/>
    <property type="evidence" value="ECO:0007669"/>
    <property type="project" value="TreeGrafter"/>
</dbReference>
<feature type="signal peptide" evidence="5">
    <location>
        <begin position="1"/>
        <end position="18"/>
    </location>
</feature>
<keyword evidence="5" id="KW-0732">Signal</keyword>
<dbReference type="KEGG" id="ehx:EMIHUDRAFT_235054"/>
<comment type="similarity">
    <text evidence="1">Belongs to the GDA1/CD39 NTPase family.</text>
</comment>
<dbReference type="Proteomes" id="UP000013827">
    <property type="component" value="Unassembled WGS sequence"/>
</dbReference>
<accession>A0A0D3JX96</accession>
<keyword evidence="2" id="KW-0378">Hydrolase</keyword>
<evidence type="ECO:0000256" key="1">
    <source>
        <dbReference type="ARBA" id="ARBA00009283"/>
    </source>
</evidence>
<dbReference type="CDD" id="cd24003">
    <property type="entry name" value="ASKHA_NBD_GDA1_CD39_NTPase"/>
    <property type="match status" value="1"/>
</dbReference>
<dbReference type="PROSITE" id="PS01238">
    <property type="entry name" value="GDA1_CD39_NTPASE"/>
    <property type="match status" value="1"/>
</dbReference>
<dbReference type="GO" id="GO:0005524">
    <property type="term" value="F:ATP binding"/>
    <property type="evidence" value="ECO:0007669"/>
    <property type="project" value="UniProtKB-KW"/>
</dbReference>
<evidence type="ECO:0000256" key="4">
    <source>
        <dbReference type="PIRSR" id="PIRSR600407-2"/>
    </source>
</evidence>
<protein>
    <recommendedName>
        <fullName evidence="8">Apyrase</fullName>
    </recommendedName>
</protein>
<dbReference type="GO" id="GO:0009134">
    <property type="term" value="P:nucleoside diphosphate catabolic process"/>
    <property type="evidence" value="ECO:0007669"/>
    <property type="project" value="TreeGrafter"/>
</dbReference>
<dbReference type="STRING" id="2903.R1EYU6"/>
<reference evidence="7" key="1">
    <citation type="journal article" date="2013" name="Nature">
        <title>Pan genome of the phytoplankton Emiliania underpins its global distribution.</title>
        <authorList>
            <person name="Read B.A."/>
            <person name="Kegel J."/>
            <person name="Klute M.J."/>
            <person name="Kuo A."/>
            <person name="Lefebvre S.C."/>
            <person name="Maumus F."/>
            <person name="Mayer C."/>
            <person name="Miller J."/>
            <person name="Monier A."/>
            <person name="Salamov A."/>
            <person name="Young J."/>
            <person name="Aguilar M."/>
            <person name="Claverie J.M."/>
            <person name="Frickenhaus S."/>
            <person name="Gonzalez K."/>
            <person name="Herman E.K."/>
            <person name="Lin Y.C."/>
            <person name="Napier J."/>
            <person name="Ogata H."/>
            <person name="Sarno A.F."/>
            <person name="Shmutz J."/>
            <person name="Schroeder D."/>
            <person name="de Vargas C."/>
            <person name="Verret F."/>
            <person name="von Dassow P."/>
            <person name="Valentin K."/>
            <person name="Van de Peer Y."/>
            <person name="Wheeler G."/>
            <person name="Dacks J.B."/>
            <person name="Delwiche C.F."/>
            <person name="Dyhrman S.T."/>
            <person name="Glockner G."/>
            <person name="John U."/>
            <person name="Richards T."/>
            <person name="Worden A.Z."/>
            <person name="Zhang X."/>
            <person name="Grigoriev I.V."/>
            <person name="Allen A.E."/>
            <person name="Bidle K."/>
            <person name="Borodovsky M."/>
            <person name="Bowler C."/>
            <person name="Brownlee C."/>
            <person name="Cock J.M."/>
            <person name="Elias M."/>
            <person name="Gladyshev V.N."/>
            <person name="Groth M."/>
            <person name="Guda C."/>
            <person name="Hadaegh A."/>
            <person name="Iglesias-Rodriguez M.D."/>
            <person name="Jenkins J."/>
            <person name="Jones B.M."/>
            <person name="Lawson T."/>
            <person name="Leese F."/>
            <person name="Lindquist E."/>
            <person name="Lobanov A."/>
            <person name="Lomsadze A."/>
            <person name="Malik S.B."/>
            <person name="Marsh M.E."/>
            <person name="Mackinder L."/>
            <person name="Mock T."/>
            <person name="Mueller-Roeber B."/>
            <person name="Pagarete A."/>
            <person name="Parker M."/>
            <person name="Probert I."/>
            <person name="Quesneville H."/>
            <person name="Raines C."/>
            <person name="Rensing S.A."/>
            <person name="Riano-Pachon D.M."/>
            <person name="Richier S."/>
            <person name="Rokitta S."/>
            <person name="Shiraiwa Y."/>
            <person name="Soanes D.M."/>
            <person name="van der Giezen M."/>
            <person name="Wahlund T.M."/>
            <person name="Williams B."/>
            <person name="Wilson W."/>
            <person name="Wolfe G."/>
            <person name="Wurch L.L."/>
        </authorList>
    </citation>
    <scope>NUCLEOTIDE SEQUENCE</scope>
</reference>
<keyword evidence="4" id="KW-0547">Nucleotide-binding</keyword>
<dbReference type="GeneID" id="17273676"/>
<reference evidence="6" key="2">
    <citation type="submission" date="2024-10" db="UniProtKB">
        <authorList>
            <consortium name="EnsemblProtists"/>
        </authorList>
    </citation>
    <scope>IDENTIFICATION</scope>
</reference>
<organism evidence="6 7">
    <name type="scientific">Emiliania huxleyi (strain CCMP1516)</name>
    <dbReference type="NCBI Taxonomy" id="280463"/>
    <lineage>
        <taxon>Eukaryota</taxon>
        <taxon>Haptista</taxon>
        <taxon>Haptophyta</taxon>
        <taxon>Prymnesiophyceae</taxon>
        <taxon>Isochrysidales</taxon>
        <taxon>Noelaerhabdaceae</taxon>
        <taxon>Emiliania</taxon>
    </lineage>
</organism>
<dbReference type="PANTHER" id="PTHR11782">
    <property type="entry name" value="ADENOSINE/GUANOSINE DIPHOSPHATASE"/>
    <property type="match status" value="1"/>
</dbReference>
<keyword evidence="4" id="KW-0067">ATP-binding</keyword>
<feature type="binding site" evidence="4">
    <location>
        <begin position="181"/>
        <end position="185"/>
    </location>
    <ligand>
        <name>ATP</name>
        <dbReference type="ChEBI" id="CHEBI:30616"/>
    </ligand>
</feature>
<dbReference type="GO" id="GO:0016020">
    <property type="term" value="C:membrane"/>
    <property type="evidence" value="ECO:0007669"/>
    <property type="project" value="TreeGrafter"/>
</dbReference>
<dbReference type="RefSeq" id="XP_005780560.1">
    <property type="nucleotide sequence ID" value="XM_005780503.1"/>
</dbReference>
<dbReference type="Pfam" id="PF01150">
    <property type="entry name" value="GDA1_CD39"/>
    <property type="match status" value="2"/>
</dbReference>
<dbReference type="InterPro" id="IPR000407">
    <property type="entry name" value="GDA1_CD39_NTPase"/>
</dbReference>
<dbReference type="AlphaFoldDB" id="A0A0D3JX96"/>
<evidence type="ECO:0000313" key="7">
    <source>
        <dbReference type="Proteomes" id="UP000013827"/>
    </source>
</evidence>
<dbReference type="HOGENOM" id="CLU_010246_5_1_1"/>
<proteinExistence type="inferred from homology"/>
<dbReference type="eggNOG" id="KOG1386">
    <property type="taxonomic scope" value="Eukaryota"/>
</dbReference>
<dbReference type="PANTHER" id="PTHR11782:SF3">
    <property type="entry name" value="APYRASE 6-RELATED"/>
    <property type="match status" value="1"/>
</dbReference>
<dbReference type="GO" id="GO:0004382">
    <property type="term" value="F:GDP phosphatase activity"/>
    <property type="evidence" value="ECO:0007669"/>
    <property type="project" value="TreeGrafter"/>
</dbReference>
<dbReference type="GO" id="GO:0017111">
    <property type="term" value="F:ribonucleoside triphosphate phosphatase activity"/>
    <property type="evidence" value="ECO:0007669"/>
    <property type="project" value="TreeGrafter"/>
</dbReference>
<evidence type="ECO:0000256" key="5">
    <source>
        <dbReference type="SAM" id="SignalP"/>
    </source>
</evidence>
<evidence type="ECO:0000256" key="3">
    <source>
        <dbReference type="PIRSR" id="PIRSR600407-1"/>
    </source>
</evidence>
<dbReference type="PaxDb" id="2903-EOD28131"/>
<feature type="active site" description="Proton acceptor" evidence="3">
    <location>
        <position position="151"/>
    </location>
</feature>
<keyword evidence="7" id="KW-1185">Reference proteome</keyword>
<dbReference type="Gene3D" id="3.30.420.40">
    <property type="match status" value="2"/>
</dbReference>
<evidence type="ECO:0000313" key="6">
    <source>
        <dbReference type="EnsemblProtists" id="EOD28131"/>
    </source>
</evidence>